<accession>A0ABQ5XLA1</accession>
<reference evidence="3" key="1">
    <citation type="journal article" date="2019" name="Int. J. Syst. Evol. Microbiol.">
        <title>The Global Catalogue of Microorganisms (GCM) 10K type strain sequencing project: providing services to taxonomists for standard genome sequencing and annotation.</title>
        <authorList>
            <consortium name="The Broad Institute Genomics Platform"/>
            <consortium name="The Broad Institute Genome Sequencing Center for Infectious Disease"/>
            <person name="Wu L."/>
            <person name="Ma J."/>
        </authorList>
    </citation>
    <scope>NUCLEOTIDE SEQUENCE [LARGE SCALE GENOMIC DNA]</scope>
    <source>
        <strain evidence="3">NBRC 111980</strain>
    </source>
</reference>
<evidence type="ECO:0000313" key="2">
    <source>
        <dbReference type="EMBL" id="GLQ91974.1"/>
    </source>
</evidence>
<gene>
    <name evidence="2" type="ORF">GCM10007901_09250</name>
</gene>
<dbReference type="Proteomes" id="UP001156670">
    <property type="component" value="Unassembled WGS sequence"/>
</dbReference>
<feature type="domain" description="Peptidase S8/S53" evidence="1">
    <location>
        <begin position="304"/>
        <end position="655"/>
    </location>
</feature>
<evidence type="ECO:0000259" key="1">
    <source>
        <dbReference type="Pfam" id="PF00082"/>
    </source>
</evidence>
<proteinExistence type="predicted"/>
<sequence>MPEGQLPLLIFPVRARGERNNMGGGGGRIHVPDIARQRERIAPQLAVLQGAFEARRLQLQDAGPLENPELVLVLEVVGTIQHFARAVAGIQGLEWLYEFAQDRISPDDDFHEQDRQDKLLTGRLYLLGTNQQALNQLLALWDRYQRNPAAPFDTGLAPFKHLFSHLRAIRPWSTEDRVGVDIRDYWLSEIESGKPIIRFEIEIWYHASAARNDAARAEIATLIEQQGGDVISHAVIDGIAYHGLLVDLPIEAVRAILEGGVPQLLLSDRIMFFRPRGQSVTESAREEHVVQGQAHAAASDAPPIVGLLDGLPMANHALLAGRLTIDDPDGWEAGYEAKDRVHGTAMASLILHGDLDEAGPTLHRRLYVRPVMRPDPDDGYHRRRRESTPNDVLLIDLMHRAVRRMFEGEGNTGPVAPTVKIINLSLGDPHRIFANEMSPWARLIDWLSYQYSVLFIVSAGNDPSDVTLATPRDSLVNMSPPERTAMALSALVQDGISRRLMAPAESMNALTVGALHMDASNPNVPQNRFDLFEYGGISPISRVGLGYRRAVKPDILMSGGRCLYQEQLVGQPDVTILRVLDAGYAPGHKVAISPDGGGDLNLSTYTRGTSNAAALATRAAAQAYDMLEELRAQEPNAPGHEYDAVVLKALLVHGASWGELSDNLLRPRPDLAAIPNGITRHHAQKDFLTTWLGYGPANIERAIGCTQQRATLLGVGTLAADKAMEFSAPLPTSLAGRVVWRRVTVTLAWLTPTHPTHQAYRRAKLWASGVGAELRVNRTNSVSDKAALRGTVQHEVFEGADAVVFVEGDAFACKVNCARDAGSWQGGVRFAICVSLEVAVDSGIAVYEEIRERLAPPVPIQPG</sequence>
<keyword evidence="3" id="KW-1185">Reference proteome</keyword>
<evidence type="ECO:0000313" key="3">
    <source>
        <dbReference type="Proteomes" id="UP001156670"/>
    </source>
</evidence>
<dbReference type="InterPro" id="IPR000209">
    <property type="entry name" value="Peptidase_S8/S53_dom"/>
</dbReference>
<dbReference type="RefSeq" id="WP_284319727.1">
    <property type="nucleotide sequence ID" value="NZ_BSOB01000008.1"/>
</dbReference>
<dbReference type="EMBL" id="BSOB01000008">
    <property type="protein sequence ID" value="GLQ91974.1"/>
    <property type="molecule type" value="Genomic_DNA"/>
</dbReference>
<comment type="caution">
    <text evidence="2">The sequence shown here is derived from an EMBL/GenBank/DDBJ whole genome shotgun (WGS) entry which is preliminary data.</text>
</comment>
<protein>
    <recommendedName>
        <fullName evidence="1">Peptidase S8/S53 domain-containing protein</fullName>
    </recommendedName>
</protein>
<name>A0ABQ5XLA1_9GAMM</name>
<dbReference type="SUPFAM" id="SSF52743">
    <property type="entry name" value="Subtilisin-like"/>
    <property type="match status" value="1"/>
</dbReference>
<dbReference type="Gene3D" id="3.40.50.200">
    <property type="entry name" value="Peptidase S8/S53 domain"/>
    <property type="match status" value="1"/>
</dbReference>
<dbReference type="CDD" id="cd04847">
    <property type="entry name" value="Peptidases_S8_Subtilisin_like_2"/>
    <property type="match status" value="1"/>
</dbReference>
<organism evidence="2 3">
    <name type="scientific">Dyella acidisoli</name>
    <dbReference type="NCBI Taxonomy" id="1867834"/>
    <lineage>
        <taxon>Bacteria</taxon>
        <taxon>Pseudomonadati</taxon>
        <taxon>Pseudomonadota</taxon>
        <taxon>Gammaproteobacteria</taxon>
        <taxon>Lysobacterales</taxon>
        <taxon>Rhodanobacteraceae</taxon>
        <taxon>Dyella</taxon>
    </lineage>
</organism>
<dbReference type="Pfam" id="PF00082">
    <property type="entry name" value="Peptidase_S8"/>
    <property type="match status" value="1"/>
</dbReference>
<dbReference type="InterPro" id="IPR034074">
    <property type="entry name" value="Y4bN_pept_dom"/>
</dbReference>
<dbReference type="InterPro" id="IPR036852">
    <property type="entry name" value="Peptidase_S8/S53_dom_sf"/>
</dbReference>